<dbReference type="Pfam" id="PF00155">
    <property type="entry name" value="Aminotran_1_2"/>
    <property type="match status" value="1"/>
</dbReference>
<evidence type="ECO:0000256" key="4">
    <source>
        <dbReference type="ARBA" id="ARBA00022898"/>
    </source>
</evidence>
<dbReference type="CDD" id="cd00609">
    <property type="entry name" value="AAT_like"/>
    <property type="match status" value="1"/>
</dbReference>
<organism evidence="6 7">
    <name type="scientific">Claviceps arundinis</name>
    <dbReference type="NCBI Taxonomy" id="1623583"/>
    <lineage>
        <taxon>Eukaryota</taxon>
        <taxon>Fungi</taxon>
        <taxon>Dikarya</taxon>
        <taxon>Ascomycota</taxon>
        <taxon>Pezizomycotina</taxon>
        <taxon>Sordariomycetes</taxon>
        <taxon>Hypocreomycetidae</taxon>
        <taxon>Hypocreales</taxon>
        <taxon>Clavicipitaceae</taxon>
        <taxon>Claviceps</taxon>
    </lineage>
</organism>
<accession>A0ABQ7PRX7</accession>
<dbReference type="InterPro" id="IPR051326">
    <property type="entry name" value="Kynurenine-oxoglutarate_AT"/>
</dbReference>
<name>A0ABQ7PRX7_9HYPO</name>
<dbReference type="InterPro" id="IPR004839">
    <property type="entry name" value="Aminotransferase_I/II_large"/>
</dbReference>
<gene>
    <name evidence="6" type="primary">BNA3</name>
    <name evidence="6" type="ORF">E4U57_003961</name>
</gene>
<evidence type="ECO:0000259" key="5">
    <source>
        <dbReference type="Pfam" id="PF00155"/>
    </source>
</evidence>
<feature type="non-terminal residue" evidence="6">
    <location>
        <position position="122"/>
    </location>
</feature>
<dbReference type="InterPro" id="IPR015421">
    <property type="entry name" value="PyrdxlP-dep_Trfase_major"/>
</dbReference>
<evidence type="ECO:0000313" key="6">
    <source>
        <dbReference type="EMBL" id="KAG5968787.1"/>
    </source>
</evidence>
<dbReference type="EMBL" id="SRPR01000003">
    <property type="protein sequence ID" value="KAG5968787.1"/>
    <property type="molecule type" value="Genomic_DNA"/>
</dbReference>
<dbReference type="PANTHER" id="PTHR43807:SF20">
    <property type="entry name" value="FI04487P"/>
    <property type="match status" value="1"/>
</dbReference>
<dbReference type="Gene3D" id="3.40.640.10">
    <property type="entry name" value="Type I PLP-dependent aspartate aminotransferase-like (Major domain)"/>
    <property type="match status" value="1"/>
</dbReference>
<reference evidence="6 7" key="1">
    <citation type="journal article" date="2020" name="bioRxiv">
        <title>Whole genome comparisons of ergot fungi reveals the divergence and evolution of species within the genus Claviceps are the result of varying mechanisms driving genome evolution and host range expansion.</title>
        <authorList>
            <person name="Wyka S.A."/>
            <person name="Mondo S.J."/>
            <person name="Liu M."/>
            <person name="Dettman J."/>
            <person name="Nalam V."/>
            <person name="Broders K.D."/>
        </authorList>
    </citation>
    <scope>NUCLEOTIDE SEQUENCE [LARGE SCALE GENOMIC DNA]</scope>
    <source>
        <strain evidence="6 7">LM583</strain>
    </source>
</reference>
<dbReference type="SUPFAM" id="SSF53383">
    <property type="entry name" value="PLP-dependent transferases"/>
    <property type="match status" value="1"/>
</dbReference>
<feature type="domain" description="Aminotransferase class I/classII large" evidence="5">
    <location>
        <begin position="2"/>
        <end position="122"/>
    </location>
</feature>
<comment type="caution">
    <text evidence="6">The sequence shown here is derived from an EMBL/GenBank/DDBJ whole genome shotgun (WGS) entry which is preliminary data.</text>
</comment>
<evidence type="ECO:0000256" key="2">
    <source>
        <dbReference type="ARBA" id="ARBA00022576"/>
    </source>
</evidence>
<protein>
    <submittedName>
        <fullName evidence="6">Arylformamidase</fullName>
    </submittedName>
</protein>
<keyword evidence="3" id="KW-0808">Transferase</keyword>
<keyword evidence="4" id="KW-0663">Pyridoxal phosphate</keyword>
<keyword evidence="2" id="KW-0032">Aminotransferase</keyword>
<dbReference type="InterPro" id="IPR015424">
    <property type="entry name" value="PyrdxlP-dep_Trfase"/>
</dbReference>
<keyword evidence="7" id="KW-1185">Reference proteome</keyword>
<evidence type="ECO:0000256" key="3">
    <source>
        <dbReference type="ARBA" id="ARBA00022679"/>
    </source>
</evidence>
<dbReference type="Proteomes" id="UP000742024">
    <property type="component" value="Unassembled WGS sequence"/>
</dbReference>
<sequence length="122" mass="13451">MAGGKIVHVPLHPPKTGATKTSSAAEWTIDFEDLEKAITPKTKMIVLNTPHNPVGKVFSKDELQKIGDLCVKNEVIILSDEVYDRLYYVPFTRISTLSSEIEALTLTVGSAGKNFYATGWRV</sequence>
<comment type="cofactor">
    <cofactor evidence="1">
        <name>pyridoxal 5'-phosphate</name>
        <dbReference type="ChEBI" id="CHEBI:597326"/>
    </cofactor>
</comment>
<proteinExistence type="predicted"/>
<dbReference type="PANTHER" id="PTHR43807">
    <property type="entry name" value="FI04487P"/>
    <property type="match status" value="1"/>
</dbReference>
<evidence type="ECO:0000313" key="7">
    <source>
        <dbReference type="Proteomes" id="UP000742024"/>
    </source>
</evidence>
<evidence type="ECO:0000256" key="1">
    <source>
        <dbReference type="ARBA" id="ARBA00001933"/>
    </source>
</evidence>